<dbReference type="EMBL" id="UYRR01034469">
    <property type="protein sequence ID" value="VDK61157.1"/>
    <property type="molecule type" value="Genomic_DNA"/>
</dbReference>
<organism evidence="3">
    <name type="scientific">Anisakis simplex</name>
    <name type="common">Herring worm</name>
    <dbReference type="NCBI Taxonomy" id="6269"/>
    <lineage>
        <taxon>Eukaryota</taxon>
        <taxon>Metazoa</taxon>
        <taxon>Ecdysozoa</taxon>
        <taxon>Nematoda</taxon>
        <taxon>Chromadorea</taxon>
        <taxon>Rhabditida</taxon>
        <taxon>Spirurina</taxon>
        <taxon>Ascaridomorpha</taxon>
        <taxon>Ascaridoidea</taxon>
        <taxon>Anisakidae</taxon>
        <taxon>Anisakis</taxon>
        <taxon>Anisakis simplex complex</taxon>
    </lineage>
</organism>
<gene>
    <name evidence="1" type="ORF">ASIM_LOCUS17705</name>
</gene>
<dbReference type="AlphaFoldDB" id="A0A0M3KBF7"/>
<evidence type="ECO:0000313" key="1">
    <source>
        <dbReference type="EMBL" id="VDK61157.1"/>
    </source>
</evidence>
<evidence type="ECO:0000313" key="3">
    <source>
        <dbReference type="WBParaSite" id="ASIM_0001830401-mRNA-1"/>
    </source>
</evidence>
<keyword evidence="2" id="KW-1185">Reference proteome</keyword>
<proteinExistence type="predicted"/>
<sequence length="152" mass="15370">MEGTTAGESADITKRITRTVVTRSNYGTSSVSGAEEAGTLGYGGSLTGGVLTSGALTTGGAGAAALSLATGAAAAGGGLNMTSVYDTAISSETLLSTGSTGSLDRVQGDLSSFRRRIDANTEEQHEHASMMAGLQHKVDSLQLEQASRKIFH</sequence>
<dbReference type="Proteomes" id="UP000267096">
    <property type="component" value="Unassembled WGS sequence"/>
</dbReference>
<dbReference type="WBParaSite" id="ASIM_0001830401-mRNA-1">
    <property type="protein sequence ID" value="ASIM_0001830401-mRNA-1"/>
    <property type="gene ID" value="ASIM_0001830401"/>
</dbReference>
<name>A0A0M3KBF7_ANISI</name>
<reference evidence="3" key="1">
    <citation type="submission" date="2017-02" db="UniProtKB">
        <authorList>
            <consortium name="WormBaseParasite"/>
        </authorList>
    </citation>
    <scope>IDENTIFICATION</scope>
</reference>
<accession>A0A0M3KBF7</accession>
<protein>
    <submittedName>
        <fullName evidence="3">IF rod domain-containing protein</fullName>
    </submittedName>
</protein>
<evidence type="ECO:0000313" key="2">
    <source>
        <dbReference type="Proteomes" id="UP000267096"/>
    </source>
</evidence>
<reference evidence="1 2" key="2">
    <citation type="submission" date="2018-11" db="EMBL/GenBank/DDBJ databases">
        <authorList>
            <consortium name="Pathogen Informatics"/>
        </authorList>
    </citation>
    <scope>NUCLEOTIDE SEQUENCE [LARGE SCALE GENOMIC DNA]</scope>
</reference>